<sequence length="70" mass="7657">MIDNGAAGSTLSFASVLTHSDNRAYLASCLRHFAKIFSAGAPQTSDTLLTLYKIPNPAFKEEKHLYIDLI</sequence>
<dbReference type="EMBL" id="MT631644">
    <property type="protein sequence ID" value="QNO56084.1"/>
    <property type="molecule type" value="Genomic_DNA"/>
</dbReference>
<proteinExistence type="predicted"/>
<accession>A0A7G9Z750</accession>
<protein>
    <submittedName>
        <fullName evidence="1">Uncharacterized protein</fullName>
    </submittedName>
</protein>
<name>A0A7G9Z750_9EURY</name>
<organism evidence="1">
    <name type="scientific">Candidatus Methanophaga sp. ANME-1 ERB7</name>
    <dbReference type="NCBI Taxonomy" id="2759913"/>
    <lineage>
        <taxon>Archaea</taxon>
        <taxon>Methanobacteriati</taxon>
        <taxon>Methanobacteriota</taxon>
        <taxon>Stenosarchaea group</taxon>
        <taxon>Methanomicrobia</taxon>
        <taxon>Candidatus Methanophagales</taxon>
        <taxon>Candidatus Methanophagaceae</taxon>
        <taxon>Candidatus Methanophaga</taxon>
    </lineage>
</organism>
<evidence type="ECO:0000313" key="1">
    <source>
        <dbReference type="EMBL" id="QNO56084.1"/>
    </source>
</evidence>
<gene>
    <name evidence="1" type="ORF">GIJIEOGM_00025</name>
</gene>
<reference evidence="1" key="1">
    <citation type="submission" date="2020-06" db="EMBL/GenBank/DDBJ databases">
        <title>Unique genomic features of the anaerobic methanotrophic archaea.</title>
        <authorList>
            <person name="Chadwick G.L."/>
            <person name="Skennerton C.T."/>
            <person name="Laso-Perez R."/>
            <person name="Leu A.O."/>
            <person name="Speth D.R."/>
            <person name="Yu H."/>
            <person name="Morgan-Lang C."/>
            <person name="Hatzenpichler R."/>
            <person name="Goudeau D."/>
            <person name="Malmstrom R."/>
            <person name="Brazelton W.J."/>
            <person name="Woyke T."/>
            <person name="Hallam S.J."/>
            <person name="Tyson G.W."/>
            <person name="Wegener G."/>
            <person name="Boetius A."/>
            <person name="Orphan V."/>
        </authorList>
    </citation>
    <scope>NUCLEOTIDE SEQUENCE</scope>
</reference>
<dbReference type="AlphaFoldDB" id="A0A7G9Z750"/>